<comment type="similarity">
    <text evidence="2">Belongs to the RNA methyltransferase RsmE family.</text>
</comment>
<dbReference type="Pfam" id="PF04452">
    <property type="entry name" value="Methyltrans_RNA"/>
    <property type="match status" value="1"/>
</dbReference>
<evidence type="ECO:0000256" key="12">
    <source>
        <dbReference type="ARBA" id="ARBA00047944"/>
    </source>
</evidence>
<feature type="non-terminal residue" evidence="14">
    <location>
        <position position="1"/>
    </location>
</feature>
<dbReference type="EMBL" id="WKKZ01001273">
    <property type="protein sequence ID" value="MSE06731.1"/>
    <property type="molecule type" value="Genomic_DNA"/>
</dbReference>
<evidence type="ECO:0000256" key="6">
    <source>
        <dbReference type="ARBA" id="ARBA00022552"/>
    </source>
</evidence>
<evidence type="ECO:0000256" key="10">
    <source>
        <dbReference type="ARBA" id="ARBA00025699"/>
    </source>
</evidence>
<keyword evidence="8 14" id="KW-0808">Transferase</keyword>
<dbReference type="GO" id="GO:0005737">
    <property type="term" value="C:cytoplasm"/>
    <property type="evidence" value="ECO:0007669"/>
    <property type="project" value="UniProtKB-SubCell"/>
</dbReference>
<dbReference type="Gene3D" id="3.40.1280.10">
    <property type="match status" value="1"/>
</dbReference>
<evidence type="ECO:0000256" key="3">
    <source>
        <dbReference type="ARBA" id="ARBA00012328"/>
    </source>
</evidence>
<dbReference type="InterPro" id="IPR006700">
    <property type="entry name" value="RsmE"/>
</dbReference>
<evidence type="ECO:0000259" key="13">
    <source>
        <dbReference type="Pfam" id="PF04452"/>
    </source>
</evidence>
<comment type="subcellular location">
    <subcellularLocation>
        <location evidence="1">Cytoplasm</location>
    </subcellularLocation>
</comment>
<evidence type="ECO:0000313" key="15">
    <source>
        <dbReference type="Proteomes" id="UP000437575"/>
    </source>
</evidence>
<dbReference type="EC" id="2.1.1.193" evidence="3"/>
<dbReference type="InterPro" id="IPR029028">
    <property type="entry name" value="Alpha/beta_knot_MTases"/>
</dbReference>
<dbReference type="PANTHER" id="PTHR30027">
    <property type="entry name" value="RIBOSOMAL RNA SMALL SUBUNIT METHYLTRANSFERASE E"/>
    <property type="match status" value="1"/>
</dbReference>
<evidence type="ECO:0000256" key="8">
    <source>
        <dbReference type="ARBA" id="ARBA00022679"/>
    </source>
</evidence>
<dbReference type="PANTHER" id="PTHR30027:SF3">
    <property type="entry name" value="16S RRNA (URACIL(1498)-N(3))-METHYLTRANSFERASE"/>
    <property type="match status" value="1"/>
</dbReference>
<dbReference type="NCBIfam" id="TIGR00046">
    <property type="entry name" value="RsmE family RNA methyltransferase"/>
    <property type="match status" value="1"/>
</dbReference>
<comment type="caution">
    <text evidence="14">The sequence shown here is derived from an EMBL/GenBank/DDBJ whole genome shotgun (WGS) entry which is preliminary data.</text>
</comment>
<dbReference type="SUPFAM" id="SSF75217">
    <property type="entry name" value="alpha/beta knot"/>
    <property type="match status" value="1"/>
</dbReference>
<comment type="function">
    <text evidence="10">Specifically methylates the N3 position of the uracil ring of uridine 1498 (m3U1498) in 16S rRNA. Acts on the fully assembled 30S ribosomal subunit.</text>
</comment>
<evidence type="ECO:0000256" key="7">
    <source>
        <dbReference type="ARBA" id="ARBA00022603"/>
    </source>
</evidence>
<evidence type="ECO:0000313" key="14">
    <source>
        <dbReference type="EMBL" id="MSE06731.1"/>
    </source>
</evidence>
<evidence type="ECO:0000256" key="1">
    <source>
        <dbReference type="ARBA" id="ARBA00004496"/>
    </source>
</evidence>
<keyword evidence="5" id="KW-0963">Cytoplasm</keyword>
<reference evidence="14 15" key="1">
    <citation type="submission" date="2019-11" db="EMBL/GenBank/DDBJ databases">
        <title>Draft Genome Sequence of Plant Growth-Promoting Rhizosphere-Associated Bacteria.</title>
        <authorList>
            <person name="Vasilyev I.Y."/>
            <person name="Radchenko V."/>
            <person name="Ilnitskaya E.V."/>
        </authorList>
    </citation>
    <scope>NUCLEOTIDE SEQUENCE [LARGE SCALE GENOMIC DNA]</scope>
    <source>
        <strain evidence="14 15">VRA_1sq_f</strain>
    </source>
</reference>
<evidence type="ECO:0000256" key="5">
    <source>
        <dbReference type="ARBA" id="ARBA00022490"/>
    </source>
</evidence>
<evidence type="ECO:0000256" key="11">
    <source>
        <dbReference type="ARBA" id="ARBA00033196"/>
    </source>
</evidence>
<keyword evidence="7 14" id="KW-0489">Methyltransferase</keyword>
<evidence type="ECO:0000256" key="4">
    <source>
        <dbReference type="ARBA" id="ARBA00013673"/>
    </source>
</evidence>
<name>A0A6A8LTW7_9LACO</name>
<dbReference type="InterPro" id="IPR029026">
    <property type="entry name" value="tRNA_m1G_MTases_N"/>
</dbReference>
<dbReference type="GO" id="GO:0070042">
    <property type="term" value="F:rRNA (uridine-N3-)-methyltransferase activity"/>
    <property type="evidence" value="ECO:0007669"/>
    <property type="project" value="TreeGrafter"/>
</dbReference>
<gene>
    <name evidence="14" type="ORF">GKC34_13645</name>
</gene>
<dbReference type="InterPro" id="IPR046886">
    <property type="entry name" value="RsmE_MTase_dom"/>
</dbReference>
<comment type="catalytic activity">
    <reaction evidence="12">
        <text>uridine(1498) in 16S rRNA + S-adenosyl-L-methionine = N(3)-methyluridine(1498) in 16S rRNA + S-adenosyl-L-homocysteine + H(+)</text>
        <dbReference type="Rhea" id="RHEA:42920"/>
        <dbReference type="Rhea" id="RHEA-COMP:10283"/>
        <dbReference type="Rhea" id="RHEA-COMP:10284"/>
        <dbReference type="ChEBI" id="CHEBI:15378"/>
        <dbReference type="ChEBI" id="CHEBI:57856"/>
        <dbReference type="ChEBI" id="CHEBI:59789"/>
        <dbReference type="ChEBI" id="CHEBI:65315"/>
        <dbReference type="ChEBI" id="CHEBI:74502"/>
        <dbReference type="EC" id="2.1.1.193"/>
    </reaction>
</comment>
<evidence type="ECO:0000256" key="9">
    <source>
        <dbReference type="ARBA" id="ARBA00022691"/>
    </source>
</evidence>
<sequence length="72" mass="7768">KKGESGNLFKILNKKPSDIIAIFGPEGGISPKEIEFLEANSFILAGLGPRIMRAETAPLYFLASLSFALELS</sequence>
<keyword evidence="6" id="KW-0698">rRNA processing</keyword>
<dbReference type="Proteomes" id="UP000437575">
    <property type="component" value="Unassembled WGS sequence"/>
</dbReference>
<dbReference type="AlphaFoldDB" id="A0A6A8LTW7"/>
<keyword evidence="9" id="KW-0949">S-adenosyl-L-methionine</keyword>
<evidence type="ECO:0000256" key="2">
    <source>
        <dbReference type="ARBA" id="ARBA00005528"/>
    </source>
</evidence>
<dbReference type="GO" id="GO:0070475">
    <property type="term" value="P:rRNA base methylation"/>
    <property type="evidence" value="ECO:0007669"/>
    <property type="project" value="TreeGrafter"/>
</dbReference>
<protein>
    <recommendedName>
        <fullName evidence="4">Ribosomal RNA small subunit methyltransferase E</fullName>
        <ecNumber evidence="3">2.1.1.193</ecNumber>
    </recommendedName>
    <alternativeName>
        <fullName evidence="11">16S rRNA m3U1498 methyltransferase</fullName>
    </alternativeName>
</protein>
<proteinExistence type="inferred from homology"/>
<feature type="domain" description="Ribosomal RNA small subunit methyltransferase E methyltransferase" evidence="13">
    <location>
        <begin position="9"/>
        <end position="65"/>
    </location>
</feature>
<organism evidence="14 15">
    <name type="scientific">Ligilactobacillus salivarius</name>
    <dbReference type="NCBI Taxonomy" id="1624"/>
    <lineage>
        <taxon>Bacteria</taxon>
        <taxon>Bacillati</taxon>
        <taxon>Bacillota</taxon>
        <taxon>Bacilli</taxon>
        <taxon>Lactobacillales</taxon>
        <taxon>Lactobacillaceae</taxon>
        <taxon>Ligilactobacillus</taxon>
    </lineage>
</organism>
<accession>A0A6A8LTW7</accession>